<feature type="non-terminal residue" evidence="1">
    <location>
        <position position="1"/>
    </location>
</feature>
<proteinExistence type="predicted"/>
<name>K1RW83_9ZZZZ</name>
<sequence length="46" mass="5163">LKAKGYPEEKTYVAKNLNEALAKVENIKTGGEKKIVLLENDLPDNY</sequence>
<protein>
    <submittedName>
        <fullName evidence="1">UDP-N-acetylmuramyl pentapeptide synthase</fullName>
    </submittedName>
</protein>
<dbReference type="AlphaFoldDB" id="K1RW83"/>
<dbReference type="EMBL" id="AJWZ01008920">
    <property type="protein sequence ID" value="EKC52777.1"/>
    <property type="molecule type" value="Genomic_DNA"/>
</dbReference>
<reference evidence="1" key="1">
    <citation type="journal article" date="2013" name="Environ. Microbiol.">
        <title>Microbiota from the distal guts of lean and obese adolescents exhibit partial functional redundancy besides clear differences in community structure.</title>
        <authorList>
            <person name="Ferrer M."/>
            <person name="Ruiz A."/>
            <person name="Lanza F."/>
            <person name="Haange S.B."/>
            <person name="Oberbach A."/>
            <person name="Till H."/>
            <person name="Bargiela R."/>
            <person name="Campoy C."/>
            <person name="Segura M.T."/>
            <person name="Richter M."/>
            <person name="von Bergen M."/>
            <person name="Seifert J."/>
            <person name="Suarez A."/>
        </authorList>
    </citation>
    <scope>NUCLEOTIDE SEQUENCE</scope>
</reference>
<evidence type="ECO:0000313" key="1">
    <source>
        <dbReference type="EMBL" id="EKC52777.1"/>
    </source>
</evidence>
<accession>K1RW83</accession>
<comment type="caution">
    <text evidence="1">The sequence shown here is derived from an EMBL/GenBank/DDBJ whole genome shotgun (WGS) entry which is preliminary data.</text>
</comment>
<organism evidence="1">
    <name type="scientific">human gut metagenome</name>
    <dbReference type="NCBI Taxonomy" id="408170"/>
    <lineage>
        <taxon>unclassified sequences</taxon>
        <taxon>metagenomes</taxon>
        <taxon>organismal metagenomes</taxon>
    </lineage>
</organism>
<gene>
    <name evidence="1" type="ORF">OBE_12923</name>
</gene>